<reference evidence="1" key="1">
    <citation type="submission" date="2020-12" db="EMBL/GenBank/DDBJ databases">
        <authorList>
            <person name="Iha C."/>
        </authorList>
    </citation>
    <scope>NUCLEOTIDE SEQUENCE</scope>
</reference>
<sequence length="188" mass="21411">HFAKKNAWMHKMYAGQLNGAWTGPLQGFRPDRNPNSKWYLTPDELPDELAPLGSKYPLGWGYIMSRDMVEHIAQRVSDYTAHPDRRPKWWALLPWEDTLVGVLLADAVKLDNHAGFKAAWNGCSNNTVVKHLDIDAPEFQYHLYDAEVTGGWTNNSVDCSAGDFLPDDVDNWRAWRNSLPDVTWVGET</sequence>
<comment type="caution">
    <text evidence="1">The sequence shown here is derived from an EMBL/GenBank/DDBJ whole genome shotgun (WGS) entry which is preliminary data.</text>
</comment>
<gene>
    <name evidence="1" type="ORF">OSTQU699_LOCUS9748</name>
</gene>
<protein>
    <submittedName>
        <fullName evidence="1">Uncharacterized protein</fullName>
    </submittedName>
</protein>
<dbReference type="Proteomes" id="UP000708148">
    <property type="component" value="Unassembled WGS sequence"/>
</dbReference>
<dbReference type="EMBL" id="CAJHUC010002803">
    <property type="protein sequence ID" value="CAD7704393.1"/>
    <property type="molecule type" value="Genomic_DNA"/>
</dbReference>
<evidence type="ECO:0000313" key="2">
    <source>
        <dbReference type="Proteomes" id="UP000708148"/>
    </source>
</evidence>
<organism evidence="1 2">
    <name type="scientific">Ostreobium quekettii</name>
    <dbReference type="NCBI Taxonomy" id="121088"/>
    <lineage>
        <taxon>Eukaryota</taxon>
        <taxon>Viridiplantae</taxon>
        <taxon>Chlorophyta</taxon>
        <taxon>core chlorophytes</taxon>
        <taxon>Ulvophyceae</taxon>
        <taxon>TCBD clade</taxon>
        <taxon>Bryopsidales</taxon>
        <taxon>Ostreobineae</taxon>
        <taxon>Ostreobiaceae</taxon>
        <taxon>Ostreobium</taxon>
    </lineage>
</organism>
<accession>A0A8S1JEM6</accession>
<name>A0A8S1JEM6_9CHLO</name>
<keyword evidence="2" id="KW-1185">Reference proteome</keyword>
<feature type="non-terminal residue" evidence="1">
    <location>
        <position position="1"/>
    </location>
</feature>
<proteinExistence type="predicted"/>
<evidence type="ECO:0000313" key="1">
    <source>
        <dbReference type="EMBL" id="CAD7704393.1"/>
    </source>
</evidence>
<dbReference type="OrthoDB" id="511257at2759"/>
<dbReference type="AlphaFoldDB" id="A0A8S1JEM6"/>